<sequence>MGRPAVAFLVHLAGMLCPPLGCDTLRGALPEGLQKNEGLQTGSADRATRPRHRHCGSMRSPEFSTPTEEKLRKPSFSQVRADFLVDRRWTPLTAPPAPPLARSARQGGVPMSDPGQPRGPSSAGARAVLSGPAGGRRQSCCARWSPAGHTLRAHLRGGGGAQGGSAVAGRPPARQRLDP</sequence>
<feature type="region of interest" description="Disordered" evidence="1">
    <location>
        <begin position="34"/>
        <end position="75"/>
    </location>
</feature>
<proteinExistence type="predicted"/>
<feature type="region of interest" description="Disordered" evidence="1">
    <location>
        <begin position="90"/>
        <end position="179"/>
    </location>
</feature>
<evidence type="ECO:0000256" key="2">
    <source>
        <dbReference type="SAM" id="SignalP"/>
    </source>
</evidence>
<evidence type="ECO:0000313" key="3">
    <source>
        <dbReference type="EMBL" id="CAK0801163.1"/>
    </source>
</evidence>
<feature type="chain" id="PRO_5045391124" evidence="2">
    <location>
        <begin position="23"/>
        <end position="179"/>
    </location>
</feature>
<gene>
    <name evidence="3" type="ORF">PCOR1329_LOCUS9122</name>
</gene>
<dbReference type="Proteomes" id="UP001189429">
    <property type="component" value="Unassembled WGS sequence"/>
</dbReference>
<dbReference type="EMBL" id="CAUYUJ010002525">
    <property type="protein sequence ID" value="CAK0801163.1"/>
    <property type="molecule type" value="Genomic_DNA"/>
</dbReference>
<name>A0ABN9Q9N4_9DINO</name>
<keyword evidence="2" id="KW-0732">Signal</keyword>
<reference evidence="3" key="1">
    <citation type="submission" date="2023-10" db="EMBL/GenBank/DDBJ databases">
        <authorList>
            <person name="Chen Y."/>
            <person name="Shah S."/>
            <person name="Dougan E. K."/>
            <person name="Thang M."/>
            <person name="Chan C."/>
        </authorList>
    </citation>
    <scope>NUCLEOTIDE SEQUENCE [LARGE SCALE GENOMIC DNA]</scope>
</reference>
<evidence type="ECO:0000313" key="4">
    <source>
        <dbReference type="Proteomes" id="UP001189429"/>
    </source>
</evidence>
<evidence type="ECO:0000256" key="1">
    <source>
        <dbReference type="SAM" id="MobiDB-lite"/>
    </source>
</evidence>
<protein>
    <submittedName>
        <fullName evidence="3">Uncharacterized protein</fullName>
    </submittedName>
</protein>
<accession>A0ABN9Q9N4</accession>
<feature type="signal peptide" evidence="2">
    <location>
        <begin position="1"/>
        <end position="22"/>
    </location>
</feature>
<organism evidence="3 4">
    <name type="scientific">Prorocentrum cordatum</name>
    <dbReference type="NCBI Taxonomy" id="2364126"/>
    <lineage>
        <taxon>Eukaryota</taxon>
        <taxon>Sar</taxon>
        <taxon>Alveolata</taxon>
        <taxon>Dinophyceae</taxon>
        <taxon>Prorocentrales</taxon>
        <taxon>Prorocentraceae</taxon>
        <taxon>Prorocentrum</taxon>
    </lineage>
</organism>
<keyword evidence="4" id="KW-1185">Reference proteome</keyword>
<comment type="caution">
    <text evidence="3">The sequence shown here is derived from an EMBL/GenBank/DDBJ whole genome shotgun (WGS) entry which is preliminary data.</text>
</comment>